<gene>
    <name evidence="1" type="ORF">NO357_04235</name>
</gene>
<evidence type="ECO:0000313" key="1">
    <source>
        <dbReference type="EMBL" id="MDQ2089106.1"/>
    </source>
</evidence>
<dbReference type="AlphaFoldDB" id="A0AAE4B5C3"/>
<reference evidence="1" key="2">
    <citation type="submission" date="2023-02" db="EMBL/GenBank/DDBJ databases">
        <title>'Rhodoalgimonas zhirmunskyi' gen. nov., isolated from a red alga.</title>
        <authorList>
            <person name="Nedashkovskaya O.I."/>
            <person name="Otstavnykh N.Y."/>
            <person name="Bystritskaya E.P."/>
            <person name="Balabanova L.A."/>
            <person name="Isaeva M.P."/>
        </authorList>
    </citation>
    <scope>NUCLEOTIDE SEQUENCE</scope>
    <source>
        <strain evidence="1">KCTC 52189</strain>
    </source>
</reference>
<dbReference type="EMBL" id="JANHAX010000001">
    <property type="protein sequence ID" value="MDQ2089106.1"/>
    <property type="molecule type" value="Genomic_DNA"/>
</dbReference>
<accession>A0AAE4B5C3</accession>
<keyword evidence="2" id="KW-1185">Reference proteome</keyword>
<evidence type="ECO:0000313" key="2">
    <source>
        <dbReference type="Proteomes" id="UP001226762"/>
    </source>
</evidence>
<reference evidence="1" key="1">
    <citation type="submission" date="2022-07" db="EMBL/GenBank/DDBJ databases">
        <authorList>
            <person name="Otstavnykh N."/>
            <person name="Isaeva M."/>
            <person name="Bystritskaya E."/>
        </authorList>
    </citation>
    <scope>NUCLEOTIDE SEQUENCE</scope>
    <source>
        <strain evidence="1">KCTC 52189</strain>
    </source>
</reference>
<comment type="caution">
    <text evidence="1">The sequence shown here is derived from an EMBL/GenBank/DDBJ whole genome shotgun (WGS) entry which is preliminary data.</text>
</comment>
<name>A0AAE4B5C3_9RHOB</name>
<protein>
    <submittedName>
        <fullName evidence="1">Uncharacterized protein</fullName>
    </submittedName>
</protein>
<organism evidence="1 2">
    <name type="scientific">Marimonas arenosa</name>
    <dbReference type="NCBI Taxonomy" id="1795305"/>
    <lineage>
        <taxon>Bacteria</taxon>
        <taxon>Pseudomonadati</taxon>
        <taxon>Pseudomonadota</taxon>
        <taxon>Alphaproteobacteria</taxon>
        <taxon>Rhodobacterales</taxon>
        <taxon>Paracoccaceae</taxon>
        <taxon>Marimonas</taxon>
    </lineage>
</organism>
<dbReference type="Proteomes" id="UP001226762">
    <property type="component" value="Unassembled WGS sequence"/>
</dbReference>
<proteinExistence type="predicted"/>
<dbReference type="RefSeq" id="WP_306734355.1">
    <property type="nucleotide sequence ID" value="NZ_JANHAX010000001.1"/>
</dbReference>
<sequence>MKGDALDPKALIREAYHMDIGPAECRTIFLDWALSLPEGTDTLAALEALLRRYGADTGHPMTTVLRQGLEKASRTGRRGGRRGRLQG</sequence>